<evidence type="ECO:0000313" key="4">
    <source>
        <dbReference type="EMBL" id="MFF3568743.1"/>
    </source>
</evidence>
<name>A0ABW6RXI6_9NOCA</name>
<evidence type="ECO:0000259" key="3">
    <source>
        <dbReference type="Pfam" id="PF19040"/>
    </source>
</evidence>
<feature type="transmembrane region" description="Helical" evidence="1">
    <location>
        <begin position="193"/>
        <end position="211"/>
    </location>
</feature>
<proteinExistence type="predicted"/>
<evidence type="ECO:0000256" key="1">
    <source>
        <dbReference type="SAM" id="Phobius"/>
    </source>
</evidence>
<feature type="transmembrane region" description="Helical" evidence="1">
    <location>
        <begin position="317"/>
        <end position="337"/>
    </location>
</feature>
<keyword evidence="5" id="KW-1185">Reference proteome</keyword>
<protein>
    <submittedName>
        <fullName evidence="4">Acyltransferase family protein</fullName>
        <ecNumber evidence="4">2.3.1.-</ecNumber>
    </submittedName>
</protein>
<feature type="transmembrane region" description="Helical" evidence="1">
    <location>
        <begin position="33"/>
        <end position="49"/>
    </location>
</feature>
<comment type="caution">
    <text evidence="4">The sequence shown here is derived from an EMBL/GenBank/DDBJ whole genome shotgun (WGS) entry which is preliminary data.</text>
</comment>
<dbReference type="InterPro" id="IPR050879">
    <property type="entry name" value="Acyltransferase_3"/>
</dbReference>
<dbReference type="InterPro" id="IPR002656">
    <property type="entry name" value="Acyl_transf_3_dom"/>
</dbReference>
<dbReference type="Pfam" id="PF01757">
    <property type="entry name" value="Acyl_transf_3"/>
    <property type="match status" value="1"/>
</dbReference>
<feature type="transmembrane region" description="Helical" evidence="1">
    <location>
        <begin position="226"/>
        <end position="245"/>
    </location>
</feature>
<dbReference type="Proteomes" id="UP001601992">
    <property type="component" value="Unassembled WGS sequence"/>
</dbReference>
<dbReference type="RefSeq" id="WP_387404101.1">
    <property type="nucleotide sequence ID" value="NZ_JBIAQY010000004.1"/>
</dbReference>
<feature type="domain" description="Acyltransferase 3" evidence="2">
    <location>
        <begin position="30"/>
        <end position="363"/>
    </location>
</feature>
<feature type="transmembrane region" description="Helical" evidence="1">
    <location>
        <begin position="280"/>
        <end position="297"/>
    </location>
</feature>
<organism evidence="4 5">
    <name type="scientific">Nocardia jiangxiensis</name>
    <dbReference type="NCBI Taxonomy" id="282685"/>
    <lineage>
        <taxon>Bacteria</taxon>
        <taxon>Bacillati</taxon>
        <taxon>Actinomycetota</taxon>
        <taxon>Actinomycetes</taxon>
        <taxon>Mycobacteriales</taxon>
        <taxon>Nocardiaceae</taxon>
        <taxon>Nocardia</taxon>
    </lineage>
</organism>
<feature type="transmembrane region" description="Helical" evidence="1">
    <location>
        <begin position="164"/>
        <end position="181"/>
    </location>
</feature>
<reference evidence="4 5" key="1">
    <citation type="submission" date="2024-10" db="EMBL/GenBank/DDBJ databases">
        <title>The Natural Products Discovery Center: Release of the First 8490 Sequenced Strains for Exploring Actinobacteria Biosynthetic Diversity.</title>
        <authorList>
            <person name="Kalkreuter E."/>
            <person name="Kautsar S.A."/>
            <person name="Yang D."/>
            <person name="Bader C.D."/>
            <person name="Teijaro C.N."/>
            <person name="Fluegel L."/>
            <person name="Davis C.M."/>
            <person name="Simpson J.R."/>
            <person name="Lauterbach L."/>
            <person name="Steele A.D."/>
            <person name="Gui C."/>
            <person name="Meng S."/>
            <person name="Li G."/>
            <person name="Viehrig K."/>
            <person name="Ye F."/>
            <person name="Su P."/>
            <person name="Kiefer A.F."/>
            <person name="Nichols A."/>
            <person name="Cepeda A.J."/>
            <person name="Yan W."/>
            <person name="Fan B."/>
            <person name="Jiang Y."/>
            <person name="Adhikari A."/>
            <person name="Zheng C.-J."/>
            <person name="Schuster L."/>
            <person name="Cowan T.M."/>
            <person name="Smanski M.J."/>
            <person name="Chevrette M.G."/>
            <person name="De Carvalho L.P.S."/>
            <person name="Shen B."/>
        </authorList>
    </citation>
    <scope>NUCLEOTIDE SEQUENCE [LARGE SCALE GENOMIC DNA]</scope>
    <source>
        <strain evidence="4 5">NPDC002593</strain>
    </source>
</reference>
<keyword evidence="1" id="KW-0812">Transmembrane</keyword>
<feature type="transmembrane region" description="Helical" evidence="1">
    <location>
        <begin position="343"/>
        <end position="363"/>
    </location>
</feature>
<keyword evidence="1" id="KW-0472">Membrane</keyword>
<dbReference type="GO" id="GO:0016746">
    <property type="term" value="F:acyltransferase activity"/>
    <property type="evidence" value="ECO:0007669"/>
    <property type="project" value="UniProtKB-KW"/>
</dbReference>
<accession>A0ABW6RXI6</accession>
<gene>
    <name evidence="4" type="ORF">ACFYXQ_13315</name>
</gene>
<keyword evidence="4" id="KW-0012">Acyltransferase</keyword>
<dbReference type="PANTHER" id="PTHR23028">
    <property type="entry name" value="ACETYLTRANSFERASE"/>
    <property type="match status" value="1"/>
</dbReference>
<feature type="transmembrane region" description="Helical" evidence="1">
    <location>
        <begin position="55"/>
        <end position="73"/>
    </location>
</feature>
<evidence type="ECO:0000313" key="5">
    <source>
        <dbReference type="Proteomes" id="UP001601992"/>
    </source>
</evidence>
<feature type="domain" description="SGNH" evidence="3">
    <location>
        <begin position="490"/>
        <end position="705"/>
    </location>
</feature>
<dbReference type="Pfam" id="PF19040">
    <property type="entry name" value="SGNH"/>
    <property type="match status" value="1"/>
</dbReference>
<dbReference type="EMBL" id="JBIAQY010000004">
    <property type="protein sequence ID" value="MFF3568743.1"/>
    <property type="molecule type" value="Genomic_DNA"/>
</dbReference>
<keyword evidence="4" id="KW-0808">Transferase</keyword>
<sequence>MGRTKQPVEAGAQRIPATARPSAASAYRLDLDGLRGVAIVLVVMFHIWFGRVSGGVDVFLVLSGFFFTGLLLRQIESGGAVRVLFTVRRTLRRLLPALVAVLAAVVLAVVTLRPVTQWADLADQTLASAFYYQNWHLALASSDYLAADPSVSPLQHLWSMSVQGQFYLAITLLLAAVAWSLRKLRRAEHLRPTLLVLLGALTVASFLYAMVGESAHQSWNYYDSFARAWELLAGGLLAIAAPWLTMPRIVRIVLAIAGMVIVAICGELVFGAAVFPGPAALIPVGAAVALILAGNNLEPAARPLVLRWLATRPAVELGGMAYSLYLWHWPFLIFYLSERGRPMAGPVGGLGVIAASLVLAYATRHLVEEPLRMRSARAIASEQSRQAERSRTFSIAPVLLRFRRPIGALVTIVGVVGIGASVSWHVAMGTNGPRPPASLDPVQYPGAEALAAGVPVPQARMRPTVLEAPADLPYPTTDGCIADWSTTDLITCDYGDRTAQRTLAVVGSSHAEHWIPALHILGQQHGFRVRVMLKMGCPLTVSDDISYKGETIPDCHDWSRQVIDRLGQERPEWVFTTGTRPLDGPGDETPQDYLDVWSQLADRGLNVVAIRDTPWLRHDGIRYRASDCLAEGGDSTSCGLPRDYALNPVNPEAEPASRFPNVFPLDMTDAVCAADVCPVSAGNILIYHDEHHLTANYSRSLAPALGRAMRPILKWW</sequence>
<feature type="transmembrane region" description="Helical" evidence="1">
    <location>
        <begin position="406"/>
        <end position="427"/>
    </location>
</feature>
<dbReference type="InterPro" id="IPR043968">
    <property type="entry name" value="SGNH"/>
</dbReference>
<evidence type="ECO:0000259" key="2">
    <source>
        <dbReference type="Pfam" id="PF01757"/>
    </source>
</evidence>
<feature type="transmembrane region" description="Helical" evidence="1">
    <location>
        <begin position="94"/>
        <end position="112"/>
    </location>
</feature>
<dbReference type="EC" id="2.3.1.-" evidence="4"/>
<keyword evidence="1" id="KW-1133">Transmembrane helix</keyword>
<dbReference type="PANTHER" id="PTHR23028:SF53">
    <property type="entry name" value="ACYL_TRANSF_3 DOMAIN-CONTAINING PROTEIN"/>
    <property type="match status" value="1"/>
</dbReference>
<feature type="transmembrane region" description="Helical" evidence="1">
    <location>
        <begin position="252"/>
        <end position="274"/>
    </location>
</feature>